<dbReference type="Pfam" id="PF00722">
    <property type="entry name" value="Glyco_hydro_16"/>
    <property type="match status" value="1"/>
</dbReference>
<evidence type="ECO:0000313" key="4">
    <source>
        <dbReference type="EMBL" id="MDT0676569.1"/>
    </source>
</evidence>
<feature type="chain" id="PRO_5045411465" evidence="2">
    <location>
        <begin position="20"/>
        <end position="549"/>
    </location>
</feature>
<accession>A0ABU3D4Z4</accession>
<sequence length="549" mass="59738">MKKVLINISLLLSTLFVFNSCVEDDFNIGEISAPDNLSVETEVLGVSEEMPNGDGSGAVRFNASASNAMTYKFIYGDGFEEVSADGTTTHNFNENGVNDYTVTIVASGTGGASSNMTTTVTVFSNFSDPETKQLLTGGSSKTWYVAASQPAHLGVGASSGENMASPTYYAAAPFEKAASETSSCFYEAELTFSLNGEDIVYNQDNMGRTFFNVDYTSDFGGNGSEDQCLDYDTSGAKSVSLSPSTSGLQEDQTTGTVINIAGGGFMAYYIGASSYEVLSITENTMHIRAIPGTDPALAWYLKLTTAQGTQEPEEPEEEFETEFEELAWSQEFDEPLDTDIWNFEIGNGQSGWGNNELQYYTDENAEVVDGNLVITARAEDTNGFDYSSSRITTQDNFEFTYGRVEARAKLPQGAGTWAAIWMLGAIFDEVGWPATGEIDIMEFIGRDPNHVLGTLHYPGRSGGNADGGETEIENPDTEFHTYSVEWSAERIVFLMDGEVFHSYANTPDSPFNKDFFLILNLAMGGNLGGEVAEDFQQSSMEVDYIRVYQ</sequence>
<gene>
    <name evidence="4" type="ORF">RM539_08245</name>
</gene>
<dbReference type="SUPFAM" id="SSF49299">
    <property type="entry name" value="PKD domain"/>
    <property type="match status" value="1"/>
</dbReference>
<dbReference type="InterPro" id="IPR035986">
    <property type="entry name" value="PKD_dom_sf"/>
</dbReference>
<keyword evidence="5" id="KW-1185">Reference proteome</keyword>
<feature type="signal peptide" evidence="2">
    <location>
        <begin position="1"/>
        <end position="19"/>
    </location>
</feature>
<name>A0ABU3D4Z4_9FLAO</name>
<comment type="caution">
    <text evidence="4">The sequence shown here is derived from an EMBL/GenBank/DDBJ whole genome shotgun (WGS) entry which is preliminary data.</text>
</comment>
<dbReference type="InterPro" id="IPR000757">
    <property type="entry name" value="Beta-glucanase-like"/>
</dbReference>
<dbReference type="InterPro" id="IPR050546">
    <property type="entry name" value="Glycosyl_Hydrlase_16"/>
</dbReference>
<dbReference type="EMBL" id="JAVRHK010000004">
    <property type="protein sequence ID" value="MDT0676569.1"/>
    <property type="molecule type" value="Genomic_DNA"/>
</dbReference>
<evidence type="ECO:0000259" key="3">
    <source>
        <dbReference type="PROSITE" id="PS51762"/>
    </source>
</evidence>
<dbReference type="InterPro" id="IPR013783">
    <property type="entry name" value="Ig-like_fold"/>
</dbReference>
<keyword evidence="2" id="KW-0732">Signal</keyword>
<dbReference type="Proteomes" id="UP001262582">
    <property type="component" value="Unassembled WGS sequence"/>
</dbReference>
<dbReference type="Gene3D" id="2.60.40.10">
    <property type="entry name" value="Immunoglobulins"/>
    <property type="match status" value="1"/>
</dbReference>
<dbReference type="PANTHER" id="PTHR10963">
    <property type="entry name" value="GLYCOSYL HYDROLASE-RELATED"/>
    <property type="match status" value="1"/>
</dbReference>
<dbReference type="InterPro" id="IPR013320">
    <property type="entry name" value="ConA-like_dom_sf"/>
</dbReference>
<proteinExistence type="inferred from homology"/>
<dbReference type="PANTHER" id="PTHR10963:SF55">
    <property type="entry name" value="GLYCOSIDE HYDROLASE FAMILY 16 PROTEIN"/>
    <property type="match status" value="1"/>
</dbReference>
<dbReference type="CDD" id="cd08023">
    <property type="entry name" value="GH16_laminarinase_like"/>
    <property type="match status" value="1"/>
</dbReference>
<evidence type="ECO:0000256" key="1">
    <source>
        <dbReference type="ARBA" id="ARBA00006865"/>
    </source>
</evidence>
<reference evidence="4 5" key="1">
    <citation type="submission" date="2023-09" db="EMBL/GenBank/DDBJ databases">
        <authorList>
            <person name="Rey-Velasco X."/>
        </authorList>
    </citation>
    <scope>NUCLEOTIDE SEQUENCE [LARGE SCALE GENOMIC DNA]</scope>
    <source>
        <strain evidence="4 5">F117</strain>
    </source>
</reference>
<protein>
    <submittedName>
        <fullName evidence="4">Family 16 glycosylhydrolase</fullName>
    </submittedName>
</protein>
<comment type="similarity">
    <text evidence="1">Belongs to the glycosyl hydrolase 16 family.</text>
</comment>
<dbReference type="RefSeq" id="WP_311502908.1">
    <property type="nucleotide sequence ID" value="NZ_JAVRHK010000004.1"/>
</dbReference>
<feature type="domain" description="GH16" evidence="3">
    <location>
        <begin position="317"/>
        <end position="549"/>
    </location>
</feature>
<dbReference type="CDD" id="cd00146">
    <property type="entry name" value="PKD"/>
    <property type="match status" value="1"/>
</dbReference>
<dbReference type="Gene3D" id="2.60.120.200">
    <property type="match status" value="1"/>
</dbReference>
<evidence type="ECO:0000313" key="5">
    <source>
        <dbReference type="Proteomes" id="UP001262582"/>
    </source>
</evidence>
<organism evidence="4 5">
    <name type="scientific">Autumnicola musiva</name>
    <dbReference type="NCBI Taxonomy" id="3075589"/>
    <lineage>
        <taxon>Bacteria</taxon>
        <taxon>Pseudomonadati</taxon>
        <taxon>Bacteroidota</taxon>
        <taxon>Flavobacteriia</taxon>
        <taxon>Flavobacteriales</taxon>
        <taxon>Flavobacteriaceae</taxon>
        <taxon>Autumnicola</taxon>
    </lineage>
</organism>
<evidence type="ECO:0000256" key="2">
    <source>
        <dbReference type="SAM" id="SignalP"/>
    </source>
</evidence>
<dbReference type="SUPFAM" id="SSF49899">
    <property type="entry name" value="Concanavalin A-like lectins/glucanases"/>
    <property type="match status" value="1"/>
</dbReference>
<dbReference type="PROSITE" id="PS51762">
    <property type="entry name" value="GH16_2"/>
    <property type="match status" value="1"/>
</dbReference>